<accession>A0AAE0Y0B1</accession>
<organism evidence="2 3">
    <name type="scientific">Elysia crispata</name>
    <name type="common">lettuce slug</name>
    <dbReference type="NCBI Taxonomy" id="231223"/>
    <lineage>
        <taxon>Eukaryota</taxon>
        <taxon>Metazoa</taxon>
        <taxon>Spiralia</taxon>
        <taxon>Lophotrochozoa</taxon>
        <taxon>Mollusca</taxon>
        <taxon>Gastropoda</taxon>
        <taxon>Heterobranchia</taxon>
        <taxon>Euthyneura</taxon>
        <taxon>Panpulmonata</taxon>
        <taxon>Sacoglossa</taxon>
        <taxon>Placobranchoidea</taxon>
        <taxon>Plakobranchidae</taxon>
        <taxon>Elysia</taxon>
    </lineage>
</organism>
<proteinExistence type="predicted"/>
<comment type="caution">
    <text evidence="2">The sequence shown here is derived from an EMBL/GenBank/DDBJ whole genome shotgun (WGS) entry which is preliminary data.</text>
</comment>
<evidence type="ECO:0000313" key="2">
    <source>
        <dbReference type="EMBL" id="KAK3727897.1"/>
    </source>
</evidence>
<evidence type="ECO:0000256" key="1">
    <source>
        <dbReference type="SAM" id="MobiDB-lite"/>
    </source>
</evidence>
<dbReference type="Proteomes" id="UP001283361">
    <property type="component" value="Unassembled WGS sequence"/>
</dbReference>
<name>A0AAE0Y0B1_9GAST</name>
<dbReference type="AlphaFoldDB" id="A0AAE0Y0B1"/>
<evidence type="ECO:0000313" key="3">
    <source>
        <dbReference type="Proteomes" id="UP001283361"/>
    </source>
</evidence>
<dbReference type="EMBL" id="JAWDGP010007224">
    <property type="protein sequence ID" value="KAK3727897.1"/>
    <property type="molecule type" value="Genomic_DNA"/>
</dbReference>
<protein>
    <submittedName>
        <fullName evidence="2">Uncharacterized protein</fullName>
    </submittedName>
</protein>
<gene>
    <name evidence="2" type="ORF">RRG08_066744</name>
</gene>
<sequence>MAVSKYDQNKTSSLTMKNMVADVSHPCHLNHTNKLTRTRWPVMPPRNNETLVSSSHTRNTLAGDHRHGTTRLWYPALTPGTRWPVITATEQRDFGIQLSHPEHAGR</sequence>
<feature type="region of interest" description="Disordered" evidence="1">
    <location>
        <begin position="30"/>
        <end position="66"/>
    </location>
</feature>
<feature type="compositionally biased region" description="Polar residues" evidence="1">
    <location>
        <begin position="47"/>
        <end position="60"/>
    </location>
</feature>
<reference evidence="2" key="1">
    <citation type="journal article" date="2023" name="G3 (Bethesda)">
        <title>A reference genome for the long-term kleptoplast-retaining sea slug Elysia crispata morphotype clarki.</title>
        <authorList>
            <person name="Eastman K.E."/>
            <person name="Pendleton A.L."/>
            <person name="Shaikh M.A."/>
            <person name="Suttiyut T."/>
            <person name="Ogas R."/>
            <person name="Tomko P."/>
            <person name="Gavelis G."/>
            <person name="Widhalm J.R."/>
            <person name="Wisecaver J.H."/>
        </authorList>
    </citation>
    <scope>NUCLEOTIDE SEQUENCE</scope>
    <source>
        <strain evidence="2">ECLA1</strain>
    </source>
</reference>
<keyword evidence="3" id="KW-1185">Reference proteome</keyword>